<evidence type="ECO:0000313" key="2">
    <source>
        <dbReference type="EMBL" id="KAL2888616.1"/>
    </source>
</evidence>
<keyword evidence="2" id="KW-0695">RNA-directed DNA polymerase</keyword>
<protein>
    <submittedName>
        <fullName evidence="2">RNA-directed DNA polymerase from mobile element jockey</fullName>
    </submittedName>
</protein>
<dbReference type="GeneID" id="98116934"/>
<name>A0ABR4MJZ4_9PEZI</name>
<feature type="region of interest" description="Disordered" evidence="1">
    <location>
        <begin position="502"/>
        <end position="524"/>
    </location>
</feature>
<gene>
    <name evidence="2" type="ORF">HOO65_030117</name>
</gene>
<comment type="caution">
    <text evidence="2">The sequence shown here is derived from an EMBL/GenBank/DDBJ whole genome shotgun (WGS) entry which is preliminary data.</text>
</comment>
<feature type="compositionally biased region" description="Basic and acidic residues" evidence="1">
    <location>
        <begin position="298"/>
        <end position="310"/>
    </location>
</feature>
<proteinExistence type="predicted"/>
<feature type="compositionally biased region" description="Low complexity" evidence="1">
    <location>
        <begin position="93"/>
        <end position="116"/>
    </location>
</feature>
<feature type="compositionally biased region" description="Low complexity" evidence="1">
    <location>
        <begin position="71"/>
        <end position="83"/>
    </location>
</feature>
<accession>A0ABR4MJZ4</accession>
<keyword evidence="3" id="KW-1185">Reference proteome</keyword>
<evidence type="ECO:0000313" key="3">
    <source>
        <dbReference type="Proteomes" id="UP001610728"/>
    </source>
</evidence>
<dbReference type="RefSeq" id="XP_070859796.1">
    <property type="nucleotide sequence ID" value="XM_071001966.1"/>
</dbReference>
<keyword evidence="2" id="KW-0548">Nucleotidyltransferase</keyword>
<sequence length="587" mass="65545">MADREKEEKKKTEDTARGIRALTSQLDGLTAAEDLDGVGKAGQQAYKDILRRVMTVIEEEIRHKLTGTRGNTPTSNTTPKPTTAQKRAPQTWAEKAAAGKATQAAKPKGTAQKAQANAPPALPETPKTSHRKIDENRLLATLFEDSNWKMVNPAVVKQRINRDLFKGEEVILRMTSPRTGFAFHAKEGKMDTEAKELIRNFLKAKAVGKETVWVKFVIPNVPKTINTIEEGKLVTRPTSMDDVKPDIQMAFGGDIKLMDWREYEHDPTMRGLRVAIHKPKECLGRDEYPRMRKGRSPSRVDREETQQRSKEKITVRRLKDLDQKTFADACKVAASEIQNALPEEGMNFTQALETAAEEITRAIQHAFKTATPQRQVPGSGYRWWNEDCSDGKKEVIRAKRQFDSLSQLSSLGATNLGEDLQIAKLNYKKTRDELKSTVMKASRKFYKDLVTGLKTLPEVHKAAKWVVNPQKTLSLALKKADGSLHSTPAEKIQILRERHLAGSGLPDVPTPPPPGSGRRATKEWTERNWDTSWQPGRDTETLTSTMTVSITNAHANASTASSRKNEDTCGRTGLYQGRGATALRTSY</sequence>
<reference evidence="2 3" key="1">
    <citation type="submission" date="2020-05" db="EMBL/GenBank/DDBJ databases">
        <title>Ceratocystis lukuohia genome.</title>
        <authorList>
            <person name="Harrington T.C."/>
            <person name="Kim K."/>
            <person name="Mayers C.G."/>
        </authorList>
    </citation>
    <scope>NUCLEOTIDE SEQUENCE [LARGE SCALE GENOMIC DNA]</scope>
    <source>
        <strain evidence="2 3">C4212</strain>
    </source>
</reference>
<feature type="region of interest" description="Disordered" evidence="1">
    <location>
        <begin position="61"/>
        <end position="133"/>
    </location>
</feature>
<feature type="region of interest" description="Disordered" evidence="1">
    <location>
        <begin position="286"/>
        <end position="310"/>
    </location>
</feature>
<dbReference type="GO" id="GO:0003964">
    <property type="term" value="F:RNA-directed DNA polymerase activity"/>
    <property type="evidence" value="ECO:0007669"/>
    <property type="project" value="UniProtKB-KW"/>
</dbReference>
<dbReference type="Proteomes" id="UP001610728">
    <property type="component" value="Unassembled WGS sequence"/>
</dbReference>
<dbReference type="EMBL" id="JABSNW010000003">
    <property type="protein sequence ID" value="KAL2888616.1"/>
    <property type="molecule type" value="Genomic_DNA"/>
</dbReference>
<organism evidence="2 3">
    <name type="scientific">Ceratocystis lukuohia</name>
    <dbReference type="NCBI Taxonomy" id="2019550"/>
    <lineage>
        <taxon>Eukaryota</taxon>
        <taxon>Fungi</taxon>
        <taxon>Dikarya</taxon>
        <taxon>Ascomycota</taxon>
        <taxon>Pezizomycotina</taxon>
        <taxon>Sordariomycetes</taxon>
        <taxon>Hypocreomycetidae</taxon>
        <taxon>Microascales</taxon>
        <taxon>Ceratocystidaceae</taxon>
        <taxon>Ceratocystis</taxon>
    </lineage>
</organism>
<keyword evidence="2" id="KW-0808">Transferase</keyword>
<evidence type="ECO:0000256" key="1">
    <source>
        <dbReference type="SAM" id="MobiDB-lite"/>
    </source>
</evidence>